<feature type="compositionally biased region" description="Low complexity" evidence="1">
    <location>
        <begin position="38"/>
        <end position="51"/>
    </location>
</feature>
<dbReference type="Proteomes" id="UP001597641">
    <property type="component" value="Unassembled WGS sequence"/>
</dbReference>
<evidence type="ECO:0000256" key="2">
    <source>
        <dbReference type="SAM" id="SignalP"/>
    </source>
</evidence>
<evidence type="ECO:0000256" key="1">
    <source>
        <dbReference type="SAM" id="MobiDB-lite"/>
    </source>
</evidence>
<dbReference type="EMBL" id="JBHUOX010000009">
    <property type="protein sequence ID" value="MFD3001283.1"/>
    <property type="molecule type" value="Genomic_DNA"/>
</dbReference>
<organism evidence="3 4">
    <name type="scientific">Pontibacter toksunensis</name>
    <dbReference type="NCBI Taxonomy" id="1332631"/>
    <lineage>
        <taxon>Bacteria</taxon>
        <taxon>Pseudomonadati</taxon>
        <taxon>Bacteroidota</taxon>
        <taxon>Cytophagia</taxon>
        <taxon>Cytophagales</taxon>
        <taxon>Hymenobacteraceae</taxon>
        <taxon>Pontibacter</taxon>
    </lineage>
</organism>
<protein>
    <submittedName>
        <fullName evidence="3">Carboxypeptidase regulatory-like domain-containing protein</fullName>
    </submittedName>
</protein>
<reference evidence="4" key="1">
    <citation type="journal article" date="2019" name="Int. J. Syst. Evol. Microbiol.">
        <title>The Global Catalogue of Microorganisms (GCM) 10K type strain sequencing project: providing services to taxonomists for standard genome sequencing and annotation.</title>
        <authorList>
            <consortium name="The Broad Institute Genomics Platform"/>
            <consortium name="The Broad Institute Genome Sequencing Center for Infectious Disease"/>
            <person name="Wu L."/>
            <person name="Ma J."/>
        </authorList>
    </citation>
    <scope>NUCLEOTIDE SEQUENCE [LARGE SCALE GENOMIC DNA]</scope>
    <source>
        <strain evidence="4">KCTC 23984</strain>
    </source>
</reference>
<keyword evidence="2" id="KW-0732">Signal</keyword>
<evidence type="ECO:0000313" key="3">
    <source>
        <dbReference type="EMBL" id="MFD3001283.1"/>
    </source>
</evidence>
<keyword evidence="4" id="KW-1185">Reference proteome</keyword>
<sequence>MPKLLLLPLTLLLSFCNGTSHSSQTSETQEKMEQPETQRQATNAAAQGQQAPIEQGITGRVIEKSGNQMPSPDAPPSKGKGVERTVYVYELTNGSQATTTDGVFHTNIQTNLVTQVNTDADGNFAVSLKPGRYSLFTKEEQGLYANLFDGQNNIFPVEVQEGQVTEVEFVINYNASY</sequence>
<proteinExistence type="predicted"/>
<comment type="caution">
    <text evidence="3">The sequence shown here is derived from an EMBL/GenBank/DDBJ whole genome shotgun (WGS) entry which is preliminary data.</text>
</comment>
<evidence type="ECO:0000313" key="4">
    <source>
        <dbReference type="Proteomes" id="UP001597641"/>
    </source>
</evidence>
<accession>A0ABW6BU03</accession>
<feature type="signal peptide" evidence="2">
    <location>
        <begin position="1"/>
        <end position="22"/>
    </location>
</feature>
<dbReference type="RefSeq" id="WP_377485179.1">
    <property type="nucleotide sequence ID" value="NZ_JBHUOX010000009.1"/>
</dbReference>
<gene>
    <name evidence="3" type="ORF">ACFS7Z_12985</name>
</gene>
<feature type="chain" id="PRO_5047463377" evidence="2">
    <location>
        <begin position="23"/>
        <end position="177"/>
    </location>
</feature>
<name>A0ABW6BU03_9BACT</name>
<feature type="region of interest" description="Disordered" evidence="1">
    <location>
        <begin position="19"/>
        <end position="54"/>
    </location>
</feature>